<dbReference type="RefSeq" id="XP_030746816.1">
    <property type="nucleotide sequence ID" value="XM_030890956.1"/>
</dbReference>
<dbReference type="InterPro" id="IPR036397">
    <property type="entry name" value="RNaseH_sf"/>
</dbReference>
<dbReference type="OrthoDB" id="6715895at2759"/>
<dbReference type="InterPro" id="IPR043502">
    <property type="entry name" value="DNA/RNA_pol_sf"/>
</dbReference>
<dbReference type="Pfam" id="PF05380">
    <property type="entry name" value="Peptidase_A17"/>
    <property type="match status" value="2"/>
</dbReference>
<dbReference type="GO" id="GO:0042575">
    <property type="term" value="C:DNA polymerase complex"/>
    <property type="evidence" value="ECO:0007669"/>
    <property type="project" value="UniProtKB-ARBA"/>
</dbReference>
<dbReference type="SUPFAM" id="SSF56672">
    <property type="entry name" value="DNA/RNA polymerases"/>
    <property type="match status" value="1"/>
</dbReference>
<evidence type="ECO:0000313" key="1">
    <source>
        <dbReference type="Proteomes" id="UP000504635"/>
    </source>
</evidence>
<dbReference type="GeneID" id="115875488"/>
<dbReference type="Gene3D" id="3.30.420.10">
    <property type="entry name" value="Ribonuclease H-like superfamily/Ribonuclease H"/>
    <property type="match status" value="1"/>
</dbReference>
<dbReference type="InterPro" id="IPR012337">
    <property type="entry name" value="RNaseH-like_sf"/>
</dbReference>
<dbReference type="InterPro" id="IPR008042">
    <property type="entry name" value="Retrotrans_Pao"/>
</dbReference>
<dbReference type="GO" id="GO:0003676">
    <property type="term" value="F:nucleic acid binding"/>
    <property type="evidence" value="ECO:0007669"/>
    <property type="project" value="InterPro"/>
</dbReference>
<dbReference type="InParanoid" id="A0A6J2X6L3"/>
<sequence>MLLGASVFWSILGTEKVELGKGKPLLHGTKLGFVIAGTMHLKSGQMQVHKQSQPERCHFSSNCSVQGQLEKFWALEEIGYEKRLTREEEECERFFAETTKRSEDGRFVVKLPIRVGVPELGNSVNVAIKRFSSLEKKLERDNELKEMYHAFIREYLSLGHMSRVYSDKEINEPVAYYLPHHAVIKKTSLTTKLRVVFDASAPTNTGVSLNNQLMVGPKLQDDIFDILVRLRKYAVIITADVEKMFRQVWVAEEDQDLQRILWRFNPGQDTWKKPGEIKKGISQVLASGGFILRKWSSNKPETLLTCDEPNVEHYISGDSTSKTLGIRWNPHLDTLHYDCPEDYGVLLDNKVTKRIILSLISQIFDPLGLLAPVIIKAKLVLQLLWKEKKLKVFQIERQVICTGSRDFQIHGFCDASQKAYGACIFVRSVDQKGDCHVRLLCSKSRVAPLKVISLPRLELCGALLLAKLVKAVLQAIDINPSQIRYWSDSSIVLSWLSREPSTWTTFVANRVAEIQNLTGGNQWGHVPSEQNPADLVSRGTDCDSLSVNSLWWEGPFWLSREENYFPQTQIPSVDVIPEQKIVKHSYIVTDLNKVLRRFSNTPINGFEHSLLFKILAKLCRASKRGEPPRIGPLTVQELDKAWTVVITLVQREVFGAEIKAIEGGCGLDRRSRILSLNPFLDKDGLLRVGGRLAKANLSYNQRFPVILPNKHDVTRLIILCEHYKHLHAGALSSNASQILAHIRAKPRDFRQYMGELPSSRIVPSRPFENCGVDYAGPFFVKSGTVRKPVITKAYLCVFICFATKAVHLELVVDLTTQAFLNCFKRFIARRGLCRNVYSDNATNFIGANNELTELSRFLQDKGNQEVFSQYFLQEQYL</sequence>
<dbReference type="KEGG" id="soy:115875488"/>
<dbReference type="GO" id="GO:0071897">
    <property type="term" value="P:DNA biosynthetic process"/>
    <property type="evidence" value="ECO:0007669"/>
    <property type="project" value="UniProtKB-ARBA"/>
</dbReference>
<gene>
    <name evidence="2" type="primary">LOC115875488</name>
</gene>
<dbReference type="AlphaFoldDB" id="A0A6J2X6L3"/>
<dbReference type="SUPFAM" id="SSF53098">
    <property type="entry name" value="Ribonuclease H-like"/>
    <property type="match status" value="1"/>
</dbReference>
<keyword evidence="1" id="KW-1185">Reference proteome</keyword>
<organism evidence="1 2">
    <name type="scientific">Sitophilus oryzae</name>
    <name type="common">Rice weevil</name>
    <name type="synonym">Curculio oryzae</name>
    <dbReference type="NCBI Taxonomy" id="7048"/>
    <lineage>
        <taxon>Eukaryota</taxon>
        <taxon>Metazoa</taxon>
        <taxon>Ecdysozoa</taxon>
        <taxon>Arthropoda</taxon>
        <taxon>Hexapoda</taxon>
        <taxon>Insecta</taxon>
        <taxon>Pterygota</taxon>
        <taxon>Neoptera</taxon>
        <taxon>Endopterygota</taxon>
        <taxon>Coleoptera</taxon>
        <taxon>Polyphaga</taxon>
        <taxon>Cucujiformia</taxon>
        <taxon>Curculionidae</taxon>
        <taxon>Dryophthorinae</taxon>
        <taxon>Sitophilus</taxon>
    </lineage>
</organism>
<evidence type="ECO:0000313" key="2">
    <source>
        <dbReference type="RefSeq" id="XP_030746816.1"/>
    </source>
</evidence>
<dbReference type="Proteomes" id="UP000504635">
    <property type="component" value="Unplaced"/>
</dbReference>
<dbReference type="PANTHER" id="PTHR47331">
    <property type="entry name" value="PHD-TYPE DOMAIN-CONTAINING PROTEIN"/>
    <property type="match status" value="1"/>
</dbReference>
<name>A0A6J2X6L3_SITOR</name>
<dbReference type="PANTHER" id="PTHR47331:SF4">
    <property type="entry name" value="PEPTIDASE S1 DOMAIN-CONTAINING PROTEIN"/>
    <property type="match status" value="1"/>
</dbReference>
<accession>A0A6J2X6L3</accession>
<proteinExistence type="predicted"/>
<reference evidence="2" key="1">
    <citation type="submission" date="2025-08" db="UniProtKB">
        <authorList>
            <consortium name="RefSeq"/>
        </authorList>
    </citation>
    <scope>IDENTIFICATION</scope>
    <source>
        <tissue evidence="2">Gonads</tissue>
    </source>
</reference>
<protein>
    <submittedName>
        <fullName evidence="2">Uncharacterized protein LOC115875488</fullName>
    </submittedName>
</protein>